<dbReference type="AlphaFoldDB" id="A0A078AHD8"/>
<keyword evidence="2" id="KW-1185">Reference proteome</keyword>
<organism evidence="1 2">
    <name type="scientific">Stylonychia lemnae</name>
    <name type="common">Ciliate</name>
    <dbReference type="NCBI Taxonomy" id="5949"/>
    <lineage>
        <taxon>Eukaryota</taxon>
        <taxon>Sar</taxon>
        <taxon>Alveolata</taxon>
        <taxon>Ciliophora</taxon>
        <taxon>Intramacronucleata</taxon>
        <taxon>Spirotrichea</taxon>
        <taxon>Stichotrichia</taxon>
        <taxon>Sporadotrichida</taxon>
        <taxon>Oxytrichidae</taxon>
        <taxon>Stylonychinae</taxon>
        <taxon>Stylonychia</taxon>
    </lineage>
</organism>
<evidence type="ECO:0000313" key="2">
    <source>
        <dbReference type="Proteomes" id="UP000039865"/>
    </source>
</evidence>
<dbReference type="EMBL" id="CCKQ01010200">
    <property type="protein sequence ID" value="CDW81705.1"/>
    <property type="molecule type" value="Genomic_DNA"/>
</dbReference>
<evidence type="ECO:0000313" key="1">
    <source>
        <dbReference type="EMBL" id="CDW81705.1"/>
    </source>
</evidence>
<dbReference type="Proteomes" id="UP000039865">
    <property type="component" value="Unassembled WGS sequence"/>
</dbReference>
<dbReference type="InParanoid" id="A0A078AHD8"/>
<name>A0A078AHD8_STYLE</name>
<accession>A0A078AHD8</accession>
<gene>
    <name evidence="1" type="primary">Contig18194.g19337</name>
    <name evidence="1" type="ORF">STYLEM_10729</name>
</gene>
<sequence length="96" mass="11817">MKMDNYETKDITQIWNREYNGNYVRQSQQTGLHFYDKKRKYQVSGKVRLSSKIYVQQINLNKNYILFKMTKELWVYNFHNRQLVCKCQIPKIDQDK</sequence>
<protein>
    <submittedName>
        <fullName evidence="1">Uncharacterized protein</fullName>
    </submittedName>
</protein>
<proteinExistence type="predicted"/>
<reference evidence="1 2" key="1">
    <citation type="submission" date="2014-06" db="EMBL/GenBank/DDBJ databases">
        <authorList>
            <person name="Swart Estienne"/>
        </authorList>
    </citation>
    <scope>NUCLEOTIDE SEQUENCE [LARGE SCALE GENOMIC DNA]</scope>
    <source>
        <strain evidence="1 2">130c</strain>
    </source>
</reference>